<comment type="caution">
    <text evidence="1">The sequence shown here is derived from an EMBL/GenBank/DDBJ whole genome shotgun (WGS) entry which is preliminary data.</text>
</comment>
<organism evidence="1 2">
    <name type="scientific">Grifola frondosa</name>
    <name type="common">Maitake</name>
    <name type="synonym">Polyporus frondosus</name>
    <dbReference type="NCBI Taxonomy" id="5627"/>
    <lineage>
        <taxon>Eukaryota</taxon>
        <taxon>Fungi</taxon>
        <taxon>Dikarya</taxon>
        <taxon>Basidiomycota</taxon>
        <taxon>Agaricomycotina</taxon>
        <taxon>Agaricomycetes</taxon>
        <taxon>Polyporales</taxon>
        <taxon>Grifolaceae</taxon>
        <taxon>Grifola</taxon>
    </lineage>
</organism>
<dbReference type="OrthoDB" id="10257049at2759"/>
<dbReference type="EMBL" id="LUGG01000004">
    <property type="protein sequence ID" value="OBZ75782.1"/>
    <property type="molecule type" value="Genomic_DNA"/>
</dbReference>
<dbReference type="AlphaFoldDB" id="A0A1C7MG22"/>
<reference evidence="1 2" key="1">
    <citation type="submission" date="2016-03" db="EMBL/GenBank/DDBJ databases">
        <title>Whole genome sequencing of Grifola frondosa 9006-11.</title>
        <authorList>
            <person name="Min B."/>
            <person name="Park H."/>
            <person name="Kim J.-G."/>
            <person name="Cho H."/>
            <person name="Oh Y.-L."/>
            <person name="Kong W.-S."/>
            <person name="Choi I.-G."/>
        </authorList>
    </citation>
    <scope>NUCLEOTIDE SEQUENCE [LARGE SCALE GENOMIC DNA]</scope>
    <source>
        <strain evidence="1 2">9006-11</strain>
    </source>
</reference>
<proteinExistence type="predicted"/>
<sequence>MAADYAVRAQVEARLASARIGTVMQSVTLSMLGNTFTSAPLQSPPIATGMTETMKKLKEIVLKRGAVSQAEFTQVPGLLRRLRHLLRIYYDAKLSGRKPVEFKFCDAADLSDVGLDLHEMGIYLQLSPARLRALLRSAPDIEKFLIDEPLDIGKWRLDAQRATDAVNADPESDDDDRMGLIDLEDTSSDDLAAYQMVYFIADLLVAFLVMWRTALGDSLTDAMRPIYWNQDVMVHFAHAGGLPALFGDWAQSVAKDGACKKAIETLPSRAWECQTETSLQGVLSALISKVEVDGDDVAATPVYARILHEMYSRYGLGPFEKGSTLSSDTILIYFLYRRISCKPGTYTTPGAFLTLLKKYKNVPRATRRRHGWMILSISGR</sequence>
<dbReference type="OMA" id="HGWMILS"/>
<accession>A0A1C7MG22</accession>
<protein>
    <submittedName>
        <fullName evidence="1">Uncharacterized protein</fullName>
    </submittedName>
</protein>
<name>A0A1C7MG22_GRIFR</name>
<dbReference type="Proteomes" id="UP000092993">
    <property type="component" value="Unassembled WGS sequence"/>
</dbReference>
<evidence type="ECO:0000313" key="2">
    <source>
        <dbReference type="Proteomes" id="UP000092993"/>
    </source>
</evidence>
<evidence type="ECO:0000313" key="1">
    <source>
        <dbReference type="EMBL" id="OBZ75782.1"/>
    </source>
</evidence>
<gene>
    <name evidence="1" type="ORF">A0H81_04992</name>
</gene>
<keyword evidence="2" id="KW-1185">Reference proteome</keyword>